<accession>A0A2Z3HAJ2</accession>
<evidence type="ECO:0000256" key="1">
    <source>
        <dbReference type="SAM" id="Phobius"/>
    </source>
</evidence>
<proteinExistence type="predicted"/>
<sequence>MRYAIVGAAWLWGLWALTVLSDTGFDFCGAAVLLYLGGIVGCAWLTYGLASPVQSAFHGLMWRQRWTVGSKSHVGLKLAPAIHL</sequence>
<protein>
    <submittedName>
        <fullName evidence="2">Uncharacterized protein</fullName>
    </submittedName>
</protein>
<keyword evidence="3" id="KW-1185">Reference proteome</keyword>
<dbReference type="AlphaFoldDB" id="A0A2Z3HAJ2"/>
<evidence type="ECO:0000313" key="2">
    <source>
        <dbReference type="EMBL" id="AWM41931.1"/>
    </source>
</evidence>
<dbReference type="Proteomes" id="UP000245802">
    <property type="component" value="Chromosome"/>
</dbReference>
<keyword evidence="1" id="KW-0812">Transmembrane</keyword>
<dbReference type="EMBL" id="CP025958">
    <property type="protein sequence ID" value="AWM41931.1"/>
    <property type="molecule type" value="Genomic_DNA"/>
</dbReference>
<keyword evidence="1" id="KW-1133">Transmembrane helix</keyword>
<gene>
    <name evidence="2" type="ORF">C1280_36360</name>
</gene>
<feature type="transmembrane region" description="Helical" evidence="1">
    <location>
        <begin position="31"/>
        <end position="50"/>
    </location>
</feature>
<evidence type="ECO:0000313" key="3">
    <source>
        <dbReference type="Proteomes" id="UP000245802"/>
    </source>
</evidence>
<reference evidence="2 3" key="1">
    <citation type="submission" date="2018-01" db="EMBL/GenBank/DDBJ databases">
        <title>G. obscuriglobus.</title>
        <authorList>
            <person name="Franke J."/>
            <person name="Blomberg W."/>
            <person name="Selmecki A."/>
        </authorList>
    </citation>
    <scope>NUCLEOTIDE SEQUENCE [LARGE SCALE GENOMIC DNA]</scope>
    <source>
        <strain evidence="2 3">DSM 5831</strain>
    </source>
</reference>
<keyword evidence="1" id="KW-0472">Membrane</keyword>
<dbReference type="KEGG" id="gog:C1280_36360"/>
<name>A0A2Z3HAJ2_9BACT</name>
<organism evidence="2 3">
    <name type="scientific">Gemmata obscuriglobus</name>
    <dbReference type="NCBI Taxonomy" id="114"/>
    <lineage>
        <taxon>Bacteria</taxon>
        <taxon>Pseudomonadati</taxon>
        <taxon>Planctomycetota</taxon>
        <taxon>Planctomycetia</taxon>
        <taxon>Gemmatales</taxon>
        <taxon>Gemmataceae</taxon>
        <taxon>Gemmata</taxon>
    </lineage>
</organism>